<dbReference type="PROSITE" id="PS51444">
    <property type="entry name" value="FH2"/>
    <property type="match status" value="1"/>
</dbReference>
<name>A0A8T0IFJ8_CERPU</name>
<feature type="signal peptide" evidence="5">
    <location>
        <begin position="1"/>
        <end position="17"/>
    </location>
</feature>
<feature type="compositionally biased region" description="Low complexity" evidence="3">
    <location>
        <begin position="583"/>
        <end position="595"/>
    </location>
</feature>
<evidence type="ECO:0000259" key="6">
    <source>
        <dbReference type="PROSITE" id="PS51444"/>
    </source>
</evidence>
<dbReference type="SUPFAM" id="SSF101447">
    <property type="entry name" value="Formin homology 2 domain (FH2 domain)"/>
    <property type="match status" value="1"/>
</dbReference>
<keyword evidence="4" id="KW-0472">Membrane</keyword>
<evidence type="ECO:0000313" key="8">
    <source>
        <dbReference type="Proteomes" id="UP000822688"/>
    </source>
</evidence>
<evidence type="ECO:0000313" key="7">
    <source>
        <dbReference type="EMBL" id="KAG0581775.1"/>
    </source>
</evidence>
<feature type="region of interest" description="Disordered" evidence="3">
    <location>
        <begin position="657"/>
        <end position="888"/>
    </location>
</feature>
<feature type="compositionally biased region" description="Low complexity" evidence="3">
    <location>
        <begin position="1132"/>
        <end position="1149"/>
    </location>
</feature>
<dbReference type="Pfam" id="PF02181">
    <property type="entry name" value="FH2"/>
    <property type="match status" value="1"/>
</dbReference>
<feature type="compositionally biased region" description="Pro residues" evidence="3">
    <location>
        <begin position="731"/>
        <end position="854"/>
    </location>
</feature>
<dbReference type="PANTHER" id="PTHR23213">
    <property type="entry name" value="FORMIN-RELATED"/>
    <property type="match status" value="1"/>
</dbReference>
<evidence type="ECO:0000256" key="2">
    <source>
        <dbReference type="RuleBase" id="RU361260"/>
    </source>
</evidence>
<keyword evidence="4" id="KW-1133">Transmembrane helix</keyword>
<feature type="region of interest" description="Disordered" evidence="3">
    <location>
        <begin position="194"/>
        <end position="238"/>
    </location>
</feature>
<dbReference type="GO" id="GO:0045010">
    <property type="term" value="P:actin nucleation"/>
    <property type="evidence" value="ECO:0007669"/>
    <property type="project" value="InterPro"/>
</dbReference>
<keyword evidence="8" id="KW-1185">Reference proteome</keyword>
<feature type="region of interest" description="Disordered" evidence="3">
    <location>
        <begin position="577"/>
        <end position="638"/>
    </location>
</feature>
<comment type="similarity">
    <text evidence="1">Belongs to the formin-like family. Class-I subfamily.</text>
</comment>
<keyword evidence="4" id="KW-0812">Transmembrane</keyword>
<feature type="region of interest" description="Disordered" evidence="3">
    <location>
        <begin position="277"/>
        <end position="491"/>
    </location>
</feature>
<accession>A0A8T0IFJ8</accession>
<dbReference type="EMBL" id="CM026423">
    <property type="protein sequence ID" value="KAG0581775.1"/>
    <property type="molecule type" value="Genomic_DNA"/>
</dbReference>
<feature type="region of interest" description="Disordered" evidence="3">
    <location>
        <begin position="1129"/>
        <end position="1149"/>
    </location>
</feature>
<evidence type="ECO:0000256" key="3">
    <source>
        <dbReference type="SAM" id="MobiDB-lite"/>
    </source>
</evidence>
<feature type="compositionally biased region" description="Polar residues" evidence="3">
    <location>
        <begin position="348"/>
        <end position="360"/>
    </location>
</feature>
<protein>
    <recommendedName>
        <fullName evidence="2">Formin-like protein</fullName>
    </recommendedName>
</protein>
<feature type="transmembrane region" description="Helical" evidence="4">
    <location>
        <begin position="91"/>
        <end position="117"/>
    </location>
</feature>
<organism evidence="7 8">
    <name type="scientific">Ceratodon purpureus</name>
    <name type="common">Fire moss</name>
    <name type="synonym">Dicranum purpureum</name>
    <dbReference type="NCBI Taxonomy" id="3225"/>
    <lineage>
        <taxon>Eukaryota</taxon>
        <taxon>Viridiplantae</taxon>
        <taxon>Streptophyta</taxon>
        <taxon>Embryophyta</taxon>
        <taxon>Bryophyta</taxon>
        <taxon>Bryophytina</taxon>
        <taxon>Bryopsida</taxon>
        <taxon>Dicranidae</taxon>
        <taxon>Pseudoditrichales</taxon>
        <taxon>Ditrichaceae</taxon>
        <taxon>Ceratodon</taxon>
    </lineage>
</organism>
<dbReference type="InterPro" id="IPR027643">
    <property type="entry name" value="Formin-like_plant"/>
</dbReference>
<comment type="caution">
    <text evidence="7">The sequence shown here is derived from an EMBL/GenBank/DDBJ whole genome shotgun (WGS) entry which is preliminary data.</text>
</comment>
<feature type="compositionally biased region" description="Polar residues" evidence="3">
    <location>
        <begin position="293"/>
        <end position="304"/>
    </location>
</feature>
<feature type="compositionally biased region" description="Low complexity" evidence="3">
    <location>
        <begin position="702"/>
        <end position="713"/>
    </location>
</feature>
<feature type="chain" id="PRO_5035807790" description="Formin-like protein" evidence="5">
    <location>
        <begin position="18"/>
        <end position="1333"/>
    </location>
</feature>
<keyword evidence="5" id="KW-0732">Signal</keyword>
<dbReference type="Proteomes" id="UP000822688">
    <property type="component" value="Chromosome 3"/>
</dbReference>
<dbReference type="InterPro" id="IPR042201">
    <property type="entry name" value="FH2_Formin_sf"/>
</dbReference>
<sequence length="1333" mass="142292">MSLSSLLYSLRLSVFSAIPNWLRCGDLWPISGSISLRHAYSHGVSSRPVRRFLVSLTPNPSPVAVLDPPTSSAPAYSPAPQPVVVAGSTGFASAIIAAVLVSVISTLAVVLIAFCLYQKRVKRNNGGDKPLLFSSPNKSGTRPWDYGTEGQSEHGSHDVSSFNPLYSDGKNLQHIPSQRNVDIKFQDIQAYGKVDKQTSDPSELEKHGPQKKSSPPKASRTLHPSVGKSFGRYDSDVSRHGRSFDVEADTYSYDSPTFDKKAVNATADESDEMTLLGGSNRLQSDVEKPSVLPSANLSRSSTLPVHTIRRADGGVIPESARVSDSEDKLSTLNSVPSPSPLKQEKNSRLSSDPALSTPSHPLNDDRLSRVPSIASVPTPPPPQDDRVSGLSSVPTAPSPAPAKEDRTTKLSSASYVPTLKENAPPQLSSSLSLKEVSKQDSSSRGGQARSNFVMVTAPPPIPIPSMPSSKPDETEDMKLQKPRPSGNILHNTRYTKFEETVDLLPVGSQPSAVAKKPERLDTSLRSSYVSAPSPAPPPITVPLTSQALPTVPAEPPDVVFPNLHDYLQQFAAHSLGGVDSSREGWSSPESPSSPRAQLDGQYQPPKLGTFYRANQSIRQSRRGTRRSHDISQFFQPQSIDINSESNSLAMSTLLQEPSLPSGEVPDQRQENFAQTNPFAVSRNPFDEAGDHSYSSADPGLASSNSSAIPSTSSHHTHCPPPVQSGMAPSCAPAPPPPPAPPAPGGRGAPPPPPPPPGRKGPPAPPPPPSGRGPPPPPPPPGGRGKGAPPPPPPPGGKGPPPPPPPPPGGKGPPPPPPPPCGKGPPPPPPPGGKGPPPPPPPGGRGKGPPPPPGLKPLNVSRTSLGSGGFQRANKKPISPPKQKLKPLHWDKVKGAPDQSMVWDNLNKSFELDPTMLETLFGVLPAPKKDSTKSTAAQKKPEAVTILDARKAHNFSIQLRALGMRSIEVCEALLEGEGLTIEVLETLVKVAPSEDEKRKFQKFDGKLSDLGPSDRFFHALLEVPSAWSRLNAMLYQAQYQEELRHVQDALQILKLACMELKGSRTFRKLLEAVLKTGNRLNMGTNRGDAQAFKLDTLLKLADVKGTDNKTTLLHFVIQEIIRSESSKLSRLGSTCSTPSTPNTPGSPTFSAKLEAAMESPNAQNIDGEDSKKMGMAMVMGLPTEMSNVRKAGGLDLNALKQSAQKLINGLNGIRAQVREKKYGILEPGARGLERSIDLADDHFQEAMERFVMNAEAKVTVVQNDIGEAVGQIKKVSVYFYGEDGVKNDSEPLKVFVVVKQFLGMLEQACKDVIKANAHVAKTSGQVPPRPVKVG</sequence>
<feature type="compositionally biased region" description="Polar residues" evidence="3">
    <location>
        <begin position="439"/>
        <end position="450"/>
    </location>
</feature>
<dbReference type="GO" id="GO:0051015">
    <property type="term" value="F:actin filament binding"/>
    <property type="evidence" value="ECO:0007669"/>
    <property type="project" value="InterPro"/>
</dbReference>
<feature type="compositionally biased region" description="Basic and acidic residues" evidence="3">
    <location>
        <begin position="194"/>
        <end position="208"/>
    </location>
</feature>
<evidence type="ECO:0000256" key="4">
    <source>
        <dbReference type="SAM" id="Phobius"/>
    </source>
</evidence>
<feature type="region of interest" description="Disordered" evidence="3">
    <location>
        <begin position="509"/>
        <end position="543"/>
    </location>
</feature>
<gene>
    <name evidence="7" type="ORF">KC19_3G008200</name>
</gene>
<dbReference type="PANTHER" id="PTHR23213:SF368">
    <property type="entry name" value="HISTONE H3-K79 METHYLTRANSFERASE"/>
    <property type="match status" value="1"/>
</dbReference>
<evidence type="ECO:0000256" key="5">
    <source>
        <dbReference type="SAM" id="SignalP"/>
    </source>
</evidence>
<feature type="region of interest" description="Disordered" evidence="3">
    <location>
        <begin position="127"/>
        <end position="173"/>
    </location>
</feature>
<reference evidence="7" key="1">
    <citation type="submission" date="2020-06" db="EMBL/GenBank/DDBJ databases">
        <title>WGS assembly of Ceratodon purpureus strain R40.</title>
        <authorList>
            <person name="Carey S.B."/>
            <person name="Jenkins J."/>
            <person name="Shu S."/>
            <person name="Lovell J.T."/>
            <person name="Sreedasyam A."/>
            <person name="Maumus F."/>
            <person name="Tiley G.P."/>
            <person name="Fernandez-Pozo N."/>
            <person name="Barry K."/>
            <person name="Chen C."/>
            <person name="Wang M."/>
            <person name="Lipzen A."/>
            <person name="Daum C."/>
            <person name="Saski C.A."/>
            <person name="Payton A.C."/>
            <person name="Mcbreen J.C."/>
            <person name="Conrad R.E."/>
            <person name="Kollar L.M."/>
            <person name="Olsson S."/>
            <person name="Huttunen S."/>
            <person name="Landis J.B."/>
            <person name="Wickett N.J."/>
            <person name="Johnson M.G."/>
            <person name="Rensing S.A."/>
            <person name="Grimwood J."/>
            <person name="Schmutz J."/>
            <person name="Mcdaniel S.F."/>
        </authorList>
    </citation>
    <scope>NUCLEOTIDE SEQUENCE</scope>
    <source>
        <strain evidence="7">R40</strain>
    </source>
</reference>
<dbReference type="SMART" id="SM00498">
    <property type="entry name" value="FH2"/>
    <property type="match status" value="1"/>
</dbReference>
<evidence type="ECO:0000256" key="1">
    <source>
        <dbReference type="ARBA" id="ARBA00025793"/>
    </source>
</evidence>
<dbReference type="Gene3D" id="1.20.58.2220">
    <property type="entry name" value="Formin, FH2 domain"/>
    <property type="match status" value="1"/>
</dbReference>
<proteinExistence type="inferred from homology"/>
<feature type="domain" description="FH2" evidence="6">
    <location>
        <begin position="874"/>
        <end position="1330"/>
    </location>
</feature>
<dbReference type="InterPro" id="IPR015425">
    <property type="entry name" value="FH2_Formin"/>
</dbReference>
<feature type="compositionally biased region" description="Basic and acidic residues" evidence="3">
    <location>
        <begin position="470"/>
        <end position="479"/>
    </location>
</feature>